<feature type="domain" description="Pesticidal crystal protein Cry22Aa Ig-like" evidence="4">
    <location>
        <begin position="522"/>
        <end position="595"/>
    </location>
</feature>
<dbReference type="Pfam" id="PF03629">
    <property type="entry name" value="SASA"/>
    <property type="match status" value="1"/>
</dbReference>
<dbReference type="Gene3D" id="2.60.120.560">
    <property type="entry name" value="Exo-inulinase, domain 1"/>
    <property type="match status" value="1"/>
</dbReference>
<accession>A0ABS8G5R8</accession>
<dbReference type="EMBL" id="JAJEWP010000001">
    <property type="protein sequence ID" value="MCC2615944.1"/>
    <property type="molecule type" value="Genomic_DNA"/>
</dbReference>
<dbReference type="Pfam" id="PF16403">
    <property type="entry name" value="Bact_surface_Ig-like"/>
    <property type="match status" value="2"/>
</dbReference>
<evidence type="ECO:0000259" key="4">
    <source>
        <dbReference type="Pfam" id="PF16403"/>
    </source>
</evidence>
<keyword evidence="6" id="KW-1185">Reference proteome</keyword>
<organism evidence="5 6">
    <name type="scientific">Fluctibacter halophilus</name>
    <dbReference type="NCBI Taxonomy" id="226011"/>
    <lineage>
        <taxon>Bacteria</taxon>
        <taxon>Pseudomonadati</taxon>
        <taxon>Pseudomonadota</taxon>
        <taxon>Gammaproteobacteria</taxon>
        <taxon>Alteromonadales</taxon>
        <taxon>Alteromonadaceae</taxon>
        <taxon>Fluctibacter</taxon>
    </lineage>
</organism>
<sequence length="794" mass="82472">MSTFDFTGTDGDPLPSPLVASSGTWEILTNQAVATGTIPAGGSVASENLGSANASIEVDWNANGGDSAGTGGLALRYQDQDNFIQVLVRDSDGLIRVYRRQGGSATQLTGTYTIPAYNASSTYRIGAVCDGDNIDVTVGGSVVASYTEAAFNTQTVFGIRAGRTLHSFDNLDIAPLTAGTIIINSPQYRFWQRAGAGASVTLDGTYTGTPTTIERQVDGGAWVTAVASPAGGTWTDTFTLATGVHTVAYRFSNEVAVSSSVSDQIVGMVIVGEGQSNMSGRGVNNQVFSDSAGGIRAYMLGNDDNWKVLIDPSDSGTNQVDAVSDDGTTGGSWILRFCHHWLANNEIPICYIPCALGGTEIDRWRKTNTTRVGGLNLYESAARRIALVGGCEWVFHNGGGRDANNAVGTTATEYQARMEEYANDIMADFGVKTFIIPINNLQSANYDGNGTTTGKIPIRDAQIAAAAANANIEIGQSLWDIDLTGGVNDGLHFKTDVDLDTVGSRMYTSFAAIGSDVTPPVITLTGANPLNLTVGDPYVDPGATATDDTDGDITANIVVAGDTVDPNTVGTYNVTYDVQDAAGNNATTVTRTVNVNAVGDTTAPVITLLGANPLNLTVGETYTDPGATATDDTDGDITANIVVGGDVVNTSVAGTYTVTYNVQDAAGNNATTVTRTVNVNTPGNVAPVANAGANQNATVNVQVQLDGSASSDADTDPLTYSWSIVSAPVGNSATITNPTTVNPTITPNVIGTYVLGLIVNDGTVSSNMDTMTITVSNPTTTVWTDYPRYTAVMQ</sequence>
<dbReference type="SUPFAM" id="SSF52266">
    <property type="entry name" value="SGNH hydrolase"/>
    <property type="match status" value="1"/>
</dbReference>
<evidence type="ECO:0000259" key="3">
    <source>
        <dbReference type="Pfam" id="PF03629"/>
    </source>
</evidence>
<feature type="domain" description="Sialate O-acetylesterase" evidence="3">
    <location>
        <begin position="270"/>
        <end position="497"/>
    </location>
</feature>
<proteinExistence type="predicted"/>
<keyword evidence="2" id="KW-0727">SH2 domain</keyword>
<gene>
    <name evidence="5" type="ORF">LJ739_06795</name>
</gene>
<evidence type="ECO:0000256" key="1">
    <source>
        <dbReference type="ARBA" id="ARBA00022801"/>
    </source>
</evidence>
<evidence type="ECO:0000256" key="2">
    <source>
        <dbReference type="ARBA" id="ARBA00022999"/>
    </source>
</evidence>
<dbReference type="Proteomes" id="UP001520878">
    <property type="component" value="Unassembled WGS sequence"/>
</dbReference>
<name>A0ABS8G5R8_9ALTE</name>
<dbReference type="Pfam" id="PF22352">
    <property type="entry name" value="K319L-like_PKD"/>
    <property type="match status" value="1"/>
</dbReference>
<dbReference type="SUPFAM" id="SSF49299">
    <property type="entry name" value="PKD domain"/>
    <property type="match status" value="1"/>
</dbReference>
<dbReference type="PANTHER" id="PTHR15127:SF32">
    <property type="entry name" value="HEAVYWEIGHT, ISOFORM A"/>
    <property type="match status" value="1"/>
</dbReference>
<keyword evidence="1" id="KW-0378">Hydrolase</keyword>
<dbReference type="PANTHER" id="PTHR15127">
    <property type="entry name" value="HEAVYWEIGHT, ISOFORM A"/>
    <property type="match status" value="1"/>
</dbReference>
<dbReference type="CDD" id="cd00146">
    <property type="entry name" value="PKD"/>
    <property type="match status" value="1"/>
</dbReference>
<dbReference type="Gene3D" id="3.40.50.1110">
    <property type="entry name" value="SGNH hydrolase"/>
    <property type="match status" value="1"/>
</dbReference>
<dbReference type="InterPro" id="IPR035986">
    <property type="entry name" value="PKD_dom_sf"/>
</dbReference>
<evidence type="ECO:0000313" key="6">
    <source>
        <dbReference type="Proteomes" id="UP001520878"/>
    </source>
</evidence>
<comment type="caution">
    <text evidence="5">The sequence shown here is derived from an EMBL/GenBank/DDBJ whole genome shotgun (WGS) entry which is preliminary data.</text>
</comment>
<dbReference type="RefSeq" id="WP_229158400.1">
    <property type="nucleotide sequence ID" value="NZ_JAJEWP010000001.1"/>
</dbReference>
<dbReference type="InterPro" id="IPR005181">
    <property type="entry name" value="SASA"/>
</dbReference>
<feature type="domain" description="Pesticidal crystal protein Cry22Aa Ig-like" evidence="4">
    <location>
        <begin position="606"/>
        <end position="679"/>
    </location>
</feature>
<dbReference type="Gene3D" id="2.60.40.10">
    <property type="entry name" value="Immunoglobulins"/>
    <property type="match status" value="3"/>
</dbReference>
<evidence type="ECO:0000313" key="5">
    <source>
        <dbReference type="EMBL" id="MCC2615944.1"/>
    </source>
</evidence>
<dbReference type="InterPro" id="IPR013783">
    <property type="entry name" value="Ig-like_fold"/>
</dbReference>
<dbReference type="InterPro" id="IPR036514">
    <property type="entry name" value="SGNH_hydro_sf"/>
</dbReference>
<dbReference type="InterPro" id="IPR032179">
    <property type="entry name" value="Cry22Aa_Ig-like"/>
</dbReference>
<dbReference type="InterPro" id="IPR051846">
    <property type="entry name" value="SH2_domain_adapters"/>
</dbReference>
<reference evidence="5 6" key="1">
    <citation type="submission" date="2021-10" db="EMBL/GenBank/DDBJ databases">
        <title>Draft genome of Aestuariibacter halophilus JC2043.</title>
        <authorList>
            <person name="Emsley S.A."/>
            <person name="Pfannmuller K.M."/>
            <person name="Ushijima B."/>
            <person name="Saw J.H."/>
            <person name="Videau P."/>
        </authorList>
    </citation>
    <scope>NUCLEOTIDE SEQUENCE [LARGE SCALE GENOMIC DNA]</scope>
    <source>
        <strain evidence="5 6">JC2043</strain>
    </source>
</reference>
<protein>
    <submittedName>
        <fullName evidence="5">DUF5011 domain-containing protein</fullName>
    </submittedName>
</protein>